<comment type="caution">
    <text evidence="5">The sequence shown here is derived from an EMBL/GenBank/DDBJ whole genome shotgun (WGS) entry which is preliminary data.</text>
</comment>
<dbReference type="InterPro" id="IPR050807">
    <property type="entry name" value="TransReg_Diox_bact_type"/>
</dbReference>
<dbReference type="EMBL" id="NGUO01000011">
    <property type="protein sequence ID" value="OWS71334.1"/>
    <property type="molecule type" value="Genomic_DNA"/>
</dbReference>
<evidence type="ECO:0000256" key="1">
    <source>
        <dbReference type="ARBA" id="ARBA00023015"/>
    </source>
</evidence>
<name>A0A254PYF4_9BURK</name>
<reference evidence="5 6" key="1">
    <citation type="submission" date="2017-05" db="EMBL/GenBank/DDBJ databases">
        <title>Polynucleobacter sp. MWH-K35W1 isolated from the permanently anoxic monimolimnion of a meromictic lake.</title>
        <authorList>
            <person name="Hahn M.W."/>
        </authorList>
    </citation>
    <scope>NUCLEOTIDE SEQUENCE [LARGE SCALE GENOMIC DNA]</scope>
    <source>
        <strain evidence="5 6">MWH-K35W1</strain>
    </source>
</reference>
<dbReference type="SUPFAM" id="SSF47413">
    <property type="entry name" value="lambda repressor-like DNA-binding domains"/>
    <property type="match status" value="1"/>
</dbReference>
<keyword evidence="3" id="KW-0804">Transcription</keyword>
<sequence>MSITKYKICLSLNIKRLRKDRSLSQEKLADQAGIDRTLVSKIEGNLGNPTLAVMVKVATELDVGVCDLLCPLTERYQTK</sequence>
<feature type="domain" description="HTH cro/C1-type" evidence="4">
    <location>
        <begin position="14"/>
        <end position="68"/>
    </location>
</feature>
<evidence type="ECO:0000256" key="3">
    <source>
        <dbReference type="ARBA" id="ARBA00023163"/>
    </source>
</evidence>
<dbReference type="GO" id="GO:0005829">
    <property type="term" value="C:cytosol"/>
    <property type="evidence" value="ECO:0007669"/>
    <property type="project" value="TreeGrafter"/>
</dbReference>
<dbReference type="SMART" id="SM00530">
    <property type="entry name" value="HTH_XRE"/>
    <property type="match status" value="1"/>
</dbReference>
<keyword evidence="2" id="KW-0238">DNA-binding</keyword>
<evidence type="ECO:0000313" key="5">
    <source>
        <dbReference type="EMBL" id="OWS71334.1"/>
    </source>
</evidence>
<dbReference type="InterPro" id="IPR001387">
    <property type="entry name" value="Cro/C1-type_HTH"/>
</dbReference>
<dbReference type="PANTHER" id="PTHR46797">
    <property type="entry name" value="HTH-TYPE TRANSCRIPTIONAL REGULATOR"/>
    <property type="match status" value="1"/>
</dbReference>
<dbReference type="OrthoDB" id="73827at2"/>
<accession>A0A254PYF4</accession>
<dbReference type="CDD" id="cd00093">
    <property type="entry name" value="HTH_XRE"/>
    <property type="match status" value="1"/>
</dbReference>
<gene>
    <name evidence="5" type="ORF">CBI30_07825</name>
</gene>
<proteinExistence type="predicted"/>
<keyword evidence="6" id="KW-1185">Reference proteome</keyword>
<keyword evidence="1" id="KW-0805">Transcription regulation</keyword>
<dbReference type="PROSITE" id="PS50943">
    <property type="entry name" value="HTH_CROC1"/>
    <property type="match status" value="1"/>
</dbReference>
<dbReference type="AlphaFoldDB" id="A0A254PYF4"/>
<dbReference type="GO" id="GO:0003677">
    <property type="term" value="F:DNA binding"/>
    <property type="evidence" value="ECO:0007669"/>
    <property type="project" value="UniProtKB-KW"/>
</dbReference>
<protein>
    <recommendedName>
        <fullName evidence="4">HTH cro/C1-type domain-containing protein</fullName>
    </recommendedName>
</protein>
<organism evidence="5 6">
    <name type="scientific">Polynucleobacter aenigmaticus</name>
    <dbReference type="NCBI Taxonomy" id="1743164"/>
    <lineage>
        <taxon>Bacteria</taxon>
        <taxon>Pseudomonadati</taxon>
        <taxon>Pseudomonadota</taxon>
        <taxon>Betaproteobacteria</taxon>
        <taxon>Burkholderiales</taxon>
        <taxon>Burkholderiaceae</taxon>
        <taxon>Polynucleobacter</taxon>
    </lineage>
</organism>
<dbReference type="Gene3D" id="1.10.260.40">
    <property type="entry name" value="lambda repressor-like DNA-binding domains"/>
    <property type="match status" value="1"/>
</dbReference>
<dbReference type="InterPro" id="IPR010982">
    <property type="entry name" value="Lambda_DNA-bd_dom_sf"/>
</dbReference>
<dbReference type="GO" id="GO:0003700">
    <property type="term" value="F:DNA-binding transcription factor activity"/>
    <property type="evidence" value="ECO:0007669"/>
    <property type="project" value="TreeGrafter"/>
</dbReference>
<evidence type="ECO:0000313" key="6">
    <source>
        <dbReference type="Proteomes" id="UP000198104"/>
    </source>
</evidence>
<dbReference type="RefSeq" id="WP_088527744.1">
    <property type="nucleotide sequence ID" value="NZ_NGUO01000011.1"/>
</dbReference>
<dbReference type="Proteomes" id="UP000198104">
    <property type="component" value="Unassembled WGS sequence"/>
</dbReference>
<evidence type="ECO:0000256" key="2">
    <source>
        <dbReference type="ARBA" id="ARBA00023125"/>
    </source>
</evidence>
<dbReference type="Pfam" id="PF01381">
    <property type="entry name" value="HTH_3"/>
    <property type="match status" value="1"/>
</dbReference>
<dbReference type="PANTHER" id="PTHR46797:SF23">
    <property type="entry name" value="HTH-TYPE TRANSCRIPTIONAL REGULATOR SUTR"/>
    <property type="match status" value="1"/>
</dbReference>
<evidence type="ECO:0000259" key="4">
    <source>
        <dbReference type="PROSITE" id="PS50943"/>
    </source>
</evidence>